<keyword evidence="7 13" id="KW-0068">Autocatalytic cleavage</keyword>
<dbReference type="InterPro" id="IPR042195">
    <property type="entry name" value="ArgJ_beta_C"/>
</dbReference>
<dbReference type="InterPro" id="IPR002813">
    <property type="entry name" value="Arg_biosynth_ArgJ"/>
</dbReference>
<dbReference type="EC" id="2.3.1.35" evidence="13"/>
<dbReference type="InterPro" id="IPR016117">
    <property type="entry name" value="ArgJ-like_dom_sf"/>
</dbReference>
<dbReference type="FunFam" id="3.10.20.340:FF:000001">
    <property type="entry name" value="Arginine biosynthesis bifunctional protein ArgJ, chloroplastic"/>
    <property type="match status" value="1"/>
</dbReference>
<dbReference type="Gene3D" id="3.10.20.340">
    <property type="entry name" value="ArgJ beta chain, C-terminal domain"/>
    <property type="match status" value="1"/>
</dbReference>
<organism evidence="14 15">
    <name type="scientific">Salimicrobium halophilum</name>
    <dbReference type="NCBI Taxonomy" id="86666"/>
    <lineage>
        <taxon>Bacteria</taxon>
        <taxon>Bacillati</taxon>
        <taxon>Bacillota</taxon>
        <taxon>Bacilli</taxon>
        <taxon>Bacillales</taxon>
        <taxon>Bacillaceae</taxon>
        <taxon>Salimicrobium</taxon>
    </lineage>
</organism>
<evidence type="ECO:0000256" key="13">
    <source>
        <dbReference type="HAMAP-Rule" id="MF_01106"/>
    </source>
</evidence>
<dbReference type="STRING" id="86666.SAMN04490247_1863"/>
<comment type="pathway">
    <text evidence="13">Amino-acid biosynthesis; L-arginine biosynthesis; L-ornithine and N-acetyl-L-glutamate from L-glutamate and N(2)-acetyl-L-ornithine (cyclic): step 1/1.</text>
</comment>
<evidence type="ECO:0000256" key="9">
    <source>
        <dbReference type="ARBA" id="ARBA00023315"/>
    </source>
</evidence>
<accession>A0A1G8TNW8</accession>
<dbReference type="GO" id="GO:0005737">
    <property type="term" value="C:cytoplasm"/>
    <property type="evidence" value="ECO:0007669"/>
    <property type="project" value="UniProtKB-SubCell"/>
</dbReference>
<comment type="catalytic activity">
    <reaction evidence="11 13">
        <text>N(2)-acetyl-L-ornithine + L-glutamate = N-acetyl-L-glutamate + L-ornithine</text>
        <dbReference type="Rhea" id="RHEA:15349"/>
        <dbReference type="ChEBI" id="CHEBI:29985"/>
        <dbReference type="ChEBI" id="CHEBI:44337"/>
        <dbReference type="ChEBI" id="CHEBI:46911"/>
        <dbReference type="ChEBI" id="CHEBI:57805"/>
        <dbReference type="EC" id="2.3.1.35"/>
    </reaction>
</comment>
<dbReference type="PANTHER" id="PTHR23100:SF0">
    <property type="entry name" value="ARGININE BIOSYNTHESIS BIFUNCTIONAL PROTEIN ARGJ, MITOCHONDRIAL"/>
    <property type="match status" value="1"/>
</dbReference>
<dbReference type="GO" id="GO:0004358">
    <property type="term" value="F:L-glutamate N-acetyltransferase activity, acting on acetyl-L-ornithine as donor"/>
    <property type="evidence" value="ECO:0007669"/>
    <property type="project" value="UniProtKB-UniRule"/>
</dbReference>
<dbReference type="OrthoDB" id="9804242at2"/>
<dbReference type="RefSeq" id="WP_093193592.1">
    <property type="nucleotide sequence ID" value="NZ_FNEV01000005.1"/>
</dbReference>
<dbReference type="UniPathway" id="UPA00068">
    <property type="reaction ID" value="UER00106"/>
</dbReference>
<comment type="similarity">
    <text evidence="2 13">Belongs to the ArgJ family.</text>
</comment>
<dbReference type="NCBIfam" id="TIGR00120">
    <property type="entry name" value="ArgJ"/>
    <property type="match status" value="1"/>
</dbReference>
<keyword evidence="6 13" id="KW-0808">Transferase</keyword>
<keyword evidence="9 13" id="KW-0012">Acyltransferase</keyword>
<dbReference type="FunFam" id="3.30.2330.10:FF:000001">
    <property type="entry name" value="Arginine biosynthesis bifunctional protein ArgJ, mitochondrial"/>
    <property type="match status" value="1"/>
</dbReference>
<feature type="active site" description="Nucleophile" evidence="13">
    <location>
        <position position="192"/>
    </location>
</feature>
<reference evidence="15" key="1">
    <citation type="submission" date="2016-10" db="EMBL/GenBank/DDBJ databases">
        <authorList>
            <person name="Varghese N."/>
            <person name="Submissions S."/>
        </authorList>
    </citation>
    <scope>NUCLEOTIDE SEQUENCE [LARGE SCALE GENOMIC DNA]</scope>
    <source>
        <strain evidence="15">DSM 4771</strain>
    </source>
</reference>
<keyword evidence="13" id="KW-0963">Cytoplasm</keyword>
<dbReference type="FunFam" id="3.60.70.12:FF:000001">
    <property type="entry name" value="Arginine biosynthesis bifunctional protein ArgJ, chloroplastic"/>
    <property type="match status" value="1"/>
</dbReference>
<dbReference type="HAMAP" id="MF_01106">
    <property type="entry name" value="ArgJ"/>
    <property type="match status" value="1"/>
</dbReference>
<dbReference type="EC" id="2.3.1.1" evidence="13"/>
<evidence type="ECO:0000256" key="7">
    <source>
        <dbReference type="ARBA" id="ARBA00022813"/>
    </source>
</evidence>
<dbReference type="PANTHER" id="PTHR23100">
    <property type="entry name" value="ARGININE BIOSYNTHESIS BIFUNCTIONAL PROTEIN ARGJ"/>
    <property type="match status" value="1"/>
</dbReference>
<dbReference type="SUPFAM" id="SSF56266">
    <property type="entry name" value="DmpA/ArgJ-like"/>
    <property type="match status" value="1"/>
</dbReference>
<sequence>MIDTLEKLEKVKEGTIVTPKGFKAGGVHVGLRKTRKDVGVIMSDVPAVSAAVYTQSHFQAAPLKVTQDSLADGMIQAVIVNSAVANACTGEQGMKNAFQMRQWLAEYHGIPETAVAVSSTGVIGDQLPMDLVKKGCFGVTPTDDGGEDFASAILTTDKETKSSCYRMKIGEKVVTVAGASKGSGMIHPNMATMLGFITTDANIDPDAWNRLLKSTVDHSFNQITVDGETSTNDMVLAMANGMAENEMLDESHEDWHVFASAFSEVCCELAKKIAADGEGATKLVEVQVNQARSEEEAREVAKKIVGSSLVKTAIYGEDGNWGRIIGAMGHSKAEFEADQCIVSVGPYTVFEKGGGVDFSEEEVSDYLSQNEVRITVDLQAGTASGTAWGCDLTYDYVKINASYRT</sequence>
<proteinExistence type="inferred from homology"/>
<dbReference type="Pfam" id="PF01960">
    <property type="entry name" value="ArgJ"/>
    <property type="match status" value="1"/>
</dbReference>
<feature type="site" description="Involved in the stabilization of negative charge on the oxyanion by the formation of the oxyanion hole" evidence="13">
    <location>
        <position position="120"/>
    </location>
</feature>
<feature type="chain" id="PRO_5023467825" description="Arginine biosynthesis bifunctional protein ArgJ beta chain" evidence="13">
    <location>
        <begin position="192"/>
        <end position="405"/>
    </location>
</feature>
<evidence type="ECO:0000256" key="1">
    <source>
        <dbReference type="ARBA" id="ARBA00004496"/>
    </source>
</evidence>
<dbReference type="Gene3D" id="3.60.70.12">
    <property type="entry name" value="L-amino peptidase D-ALA esterase/amidase"/>
    <property type="match status" value="1"/>
</dbReference>
<protein>
    <recommendedName>
        <fullName evidence="13">Arginine biosynthesis bifunctional protein ArgJ</fullName>
    </recommendedName>
    <domain>
        <recommendedName>
            <fullName evidence="13">Glutamate N-acetyltransferase</fullName>
            <ecNumber evidence="13">2.3.1.35</ecNumber>
        </recommendedName>
        <alternativeName>
            <fullName evidence="13">Ornithine acetyltransferase</fullName>
            <shortName evidence="13">OATase</shortName>
        </alternativeName>
        <alternativeName>
            <fullName evidence="13">Ornithine transacetylase</fullName>
        </alternativeName>
    </domain>
    <domain>
        <recommendedName>
            <fullName evidence="13">Amino-acid acetyltransferase</fullName>
            <ecNumber evidence="13">2.3.1.1</ecNumber>
        </recommendedName>
        <alternativeName>
            <fullName evidence="13">N-acetylglutamate synthase</fullName>
            <shortName evidence="13">AGSase</shortName>
        </alternativeName>
    </domain>
    <component>
        <recommendedName>
            <fullName evidence="13">Arginine biosynthesis bifunctional protein ArgJ alpha chain</fullName>
        </recommendedName>
    </component>
    <component>
        <recommendedName>
            <fullName evidence="13">Arginine biosynthesis bifunctional protein ArgJ beta chain</fullName>
        </recommendedName>
    </component>
</protein>
<feature type="binding site" evidence="13">
    <location>
        <position position="278"/>
    </location>
    <ligand>
        <name>substrate</name>
    </ligand>
</feature>
<evidence type="ECO:0000256" key="4">
    <source>
        <dbReference type="ARBA" id="ARBA00022571"/>
    </source>
</evidence>
<comment type="subcellular location">
    <subcellularLocation>
        <location evidence="1 13">Cytoplasm</location>
    </subcellularLocation>
</comment>
<dbReference type="GO" id="GO:0006592">
    <property type="term" value="P:ornithine biosynthetic process"/>
    <property type="evidence" value="ECO:0007669"/>
    <property type="project" value="TreeGrafter"/>
</dbReference>
<dbReference type="EMBL" id="FNEV01000005">
    <property type="protein sequence ID" value="SDJ42615.1"/>
    <property type="molecule type" value="Genomic_DNA"/>
</dbReference>
<dbReference type="Gene3D" id="3.30.2330.10">
    <property type="entry name" value="arginine biosynthesis bifunctional protein suprefamily"/>
    <property type="match status" value="1"/>
</dbReference>
<evidence type="ECO:0000256" key="2">
    <source>
        <dbReference type="ARBA" id="ARBA00006774"/>
    </source>
</evidence>
<dbReference type="AlphaFoldDB" id="A0A1G8TNW8"/>
<feature type="binding site" evidence="13">
    <location>
        <position position="400"/>
    </location>
    <ligand>
        <name>substrate</name>
    </ligand>
</feature>
<gene>
    <name evidence="13" type="primary">argJ</name>
    <name evidence="14" type="ORF">SAMN04490247_1863</name>
</gene>
<evidence type="ECO:0000256" key="11">
    <source>
        <dbReference type="ARBA" id="ARBA00049439"/>
    </source>
</evidence>
<evidence type="ECO:0000256" key="8">
    <source>
        <dbReference type="ARBA" id="ARBA00023268"/>
    </source>
</evidence>
<feature type="binding site" evidence="13">
    <location>
        <position position="155"/>
    </location>
    <ligand>
        <name>substrate</name>
    </ligand>
</feature>
<feature type="site" description="Cleavage; by autolysis" evidence="13">
    <location>
        <begin position="191"/>
        <end position="192"/>
    </location>
</feature>
<dbReference type="GO" id="GO:0004042">
    <property type="term" value="F:L-glutamate N-acetyltransferase activity"/>
    <property type="evidence" value="ECO:0007669"/>
    <property type="project" value="UniProtKB-UniRule"/>
</dbReference>
<comment type="pathway">
    <text evidence="13">Amino-acid biosynthesis; L-arginine biosynthesis; N(2)-acetyl-L-ornithine from L-glutamate: step 1/4.</text>
</comment>
<name>A0A1G8TNW8_9BACI</name>
<dbReference type="Proteomes" id="UP000199225">
    <property type="component" value="Unassembled WGS sequence"/>
</dbReference>
<evidence type="ECO:0000313" key="15">
    <source>
        <dbReference type="Proteomes" id="UP000199225"/>
    </source>
</evidence>
<comment type="subunit">
    <text evidence="3 13">Heterotetramer of two alpha and two beta chains.</text>
</comment>
<evidence type="ECO:0000256" key="12">
    <source>
        <dbReference type="ARBA" id="ARBA00054976"/>
    </source>
</evidence>
<dbReference type="NCBIfam" id="NF003802">
    <property type="entry name" value="PRK05388.1"/>
    <property type="match status" value="1"/>
</dbReference>
<evidence type="ECO:0000313" key="14">
    <source>
        <dbReference type="EMBL" id="SDJ42615.1"/>
    </source>
</evidence>
<feature type="binding site" evidence="13">
    <location>
        <position position="181"/>
    </location>
    <ligand>
        <name>substrate</name>
    </ligand>
</feature>
<comment type="function">
    <text evidence="12 13">Catalyzes two activities which are involved in the cyclic version of arginine biosynthesis: the synthesis of N-acetylglutamate from glutamate and acetyl-CoA as the acetyl donor, and of ornithine by transacetylation between N(2)-acetylornithine and glutamate.</text>
</comment>
<feature type="site" description="Involved in the stabilization of negative charge on the oxyanion by the formation of the oxyanion hole" evidence="13">
    <location>
        <position position="121"/>
    </location>
</feature>
<evidence type="ECO:0000256" key="3">
    <source>
        <dbReference type="ARBA" id="ARBA00011475"/>
    </source>
</evidence>
<keyword evidence="15" id="KW-1185">Reference proteome</keyword>
<keyword evidence="4 13" id="KW-0055">Arginine biosynthesis</keyword>
<evidence type="ECO:0000256" key="10">
    <source>
        <dbReference type="ARBA" id="ARBA00048372"/>
    </source>
</evidence>
<feature type="binding site" evidence="13">
    <location>
        <position position="192"/>
    </location>
    <ligand>
        <name>substrate</name>
    </ligand>
</feature>
<feature type="chain" id="PRO_5023467824" description="Arginine biosynthesis bifunctional protein ArgJ alpha chain" evidence="13">
    <location>
        <begin position="1"/>
        <end position="191"/>
    </location>
</feature>
<feature type="binding site" evidence="13">
    <location>
        <position position="405"/>
    </location>
    <ligand>
        <name>substrate</name>
    </ligand>
</feature>
<evidence type="ECO:0000256" key="6">
    <source>
        <dbReference type="ARBA" id="ARBA00022679"/>
    </source>
</evidence>
<dbReference type="CDD" id="cd02152">
    <property type="entry name" value="OAT"/>
    <property type="match status" value="1"/>
</dbReference>
<keyword evidence="8 13" id="KW-0511">Multifunctional enzyme</keyword>
<keyword evidence="5 13" id="KW-0028">Amino-acid biosynthesis</keyword>
<dbReference type="GO" id="GO:0006526">
    <property type="term" value="P:L-arginine biosynthetic process"/>
    <property type="evidence" value="ECO:0007669"/>
    <property type="project" value="UniProtKB-UniRule"/>
</dbReference>
<comment type="catalytic activity">
    <reaction evidence="10 13">
        <text>L-glutamate + acetyl-CoA = N-acetyl-L-glutamate + CoA + H(+)</text>
        <dbReference type="Rhea" id="RHEA:24292"/>
        <dbReference type="ChEBI" id="CHEBI:15378"/>
        <dbReference type="ChEBI" id="CHEBI:29985"/>
        <dbReference type="ChEBI" id="CHEBI:44337"/>
        <dbReference type="ChEBI" id="CHEBI:57287"/>
        <dbReference type="ChEBI" id="CHEBI:57288"/>
        <dbReference type="EC" id="2.3.1.1"/>
    </reaction>
</comment>
<evidence type="ECO:0000256" key="5">
    <source>
        <dbReference type="ARBA" id="ARBA00022605"/>
    </source>
</evidence>